<dbReference type="InterPro" id="IPR036868">
    <property type="entry name" value="TusA-like_sf"/>
</dbReference>
<organism evidence="3 4">
    <name type="scientific">Terribacillus saccharophilus</name>
    <dbReference type="NCBI Taxonomy" id="361277"/>
    <lineage>
        <taxon>Bacteria</taxon>
        <taxon>Bacillati</taxon>
        <taxon>Bacillota</taxon>
        <taxon>Bacilli</taxon>
        <taxon>Bacillales</taxon>
        <taxon>Bacillaceae</taxon>
        <taxon>Terribacillus</taxon>
    </lineage>
</organism>
<dbReference type="PANTHER" id="PTHR33279:SF6">
    <property type="entry name" value="SULFUR CARRIER PROTEIN YEDF-RELATED"/>
    <property type="match status" value="1"/>
</dbReference>
<evidence type="ECO:0000313" key="4">
    <source>
        <dbReference type="Proteomes" id="UP000216852"/>
    </source>
</evidence>
<dbReference type="InterPro" id="IPR001455">
    <property type="entry name" value="TusA-like"/>
</dbReference>
<evidence type="ECO:0000256" key="1">
    <source>
        <dbReference type="ARBA" id="ARBA00008984"/>
    </source>
</evidence>
<protein>
    <recommendedName>
        <fullName evidence="2">UPF0033 domain-containing protein</fullName>
    </recommendedName>
</protein>
<reference evidence="3 4" key="1">
    <citation type="submission" date="2017-07" db="EMBL/GenBank/DDBJ databases">
        <title>Isolation and whole genome analysis of endospore-forming bacteria from heroin.</title>
        <authorList>
            <person name="Kalinowski J."/>
            <person name="Ahrens B."/>
            <person name="Al-Dilaimi A."/>
            <person name="Winkler A."/>
            <person name="Wibberg D."/>
            <person name="Schleenbecker U."/>
            <person name="Ruckert C."/>
            <person name="Wolfel R."/>
            <person name="Grass G."/>
        </authorList>
    </citation>
    <scope>NUCLEOTIDE SEQUENCE [LARGE SCALE GENOMIC DNA]</scope>
    <source>
        <strain evidence="3 4">7517-1</strain>
    </source>
</reference>
<sequence length="86" mass="9315">MNSDKVLDAKGLACPMPIVKTKKAINELNAGDVLEVHATDKGAKADLSAWAKSGGHDLLQDTEEDGVLKFWIKKVNPEEGELLPLF</sequence>
<gene>
    <name evidence="3" type="ORF">CHH48_01430</name>
</gene>
<dbReference type="PANTHER" id="PTHR33279">
    <property type="entry name" value="SULFUR CARRIER PROTEIN YEDF-RELATED"/>
    <property type="match status" value="1"/>
</dbReference>
<dbReference type="Gene3D" id="3.30.110.40">
    <property type="entry name" value="TusA-like domain"/>
    <property type="match status" value="1"/>
</dbReference>
<dbReference type="Proteomes" id="UP000216852">
    <property type="component" value="Unassembled WGS sequence"/>
</dbReference>
<dbReference type="Pfam" id="PF01206">
    <property type="entry name" value="TusA"/>
    <property type="match status" value="1"/>
</dbReference>
<name>A0ABX4H2T6_9BACI</name>
<proteinExistence type="inferred from homology"/>
<comment type="caution">
    <text evidence="3">The sequence shown here is derived from an EMBL/GenBank/DDBJ whole genome shotgun (WGS) entry which is preliminary data.</text>
</comment>
<accession>A0ABX4H2T6</accession>
<comment type="similarity">
    <text evidence="1">Belongs to the sulfur carrier protein TusA family.</text>
</comment>
<evidence type="ECO:0000259" key="2">
    <source>
        <dbReference type="PROSITE" id="PS01148"/>
    </source>
</evidence>
<dbReference type="RefSeq" id="WP_095217576.1">
    <property type="nucleotide sequence ID" value="NZ_NPBJ01000003.1"/>
</dbReference>
<dbReference type="PROSITE" id="PS01148">
    <property type="entry name" value="UPF0033"/>
    <property type="match status" value="1"/>
</dbReference>
<keyword evidence="4" id="KW-1185">Reference proteome</keyword>
<dbReference type="SUPFAM" id="SSF64307">
    <property type="entry name" value="SirA-like"/>
    <property type="match status" value="1"/>
</dbReference>
<feature type="domain" description="UPF0033" evidence="2">
    <location>
        <begin position="7"/>
        <end position="31"/>
    </location>
</feature>
<evidence type="ECO:0000313" key="3">
    <source>
        <dbReference type="EMBL" id="PAE01440.1"/>
    </source>
</evidence>
<dbReference type="CDD" id="cd00291">
    <property type="entry name" value="SirA_YedF_YeeD"/>
    <property type="match status" value="1"/>
</dbReference>
<dbReference type="EMBL" id="NPBJ01000003">
    <property type="protein sequence ID" value="PAE01440.1"/>
    <property type="molecule type" value="Genomic_DNA"/>
</dbReference>